<organism evidence="2 3">
    <name type="scientific">Paxillus rubicundulus Ve08.2h10</name>
    <dbReference type="NCBI Taxonomy" id="930991"/>
    <lineage>
        <taxon>Eukaryota</taxon>
        <taxon>Fungi</taxon>
        <taxon>Dikarya</taxon>
        <taxon>Basidiomycota</taxon>
        <taxon>Agaricomycotina</taxon>
        <taxon>Agaricomycetes</taxon>
        <taxon>Agaricomycetidae</taxon>
        <taxon>Boletales</taxon>
        <taxon>Paxilineae</taxon>
        <taxon>Paxillaceae</taxon>
        <taxon>Paxillus</taxon>
    </lineage>
</organism>
<dbReference type="OrthoDB" id="3254377at2759"/>
<feature type="region of interest" description="Disordered" evidence="1">
    <location>
        <begin position="554"/>
        <end position="638"/>
    </location>
</feature>
<evidence type="ECO:0000313" key="2">
    <source>
        <dbReference type="EMBL" id="KIK94061.1"/>
    </source>
</evidence>
<protein>
    <submittedName>
        <fullName evidence="2">Uncharacterized protein</fullName>
    </submittedName>
</protein>
<feature type="compositionally biased region" description="Polar residues" evidence="1">
    <location>
        <begin position="343"/>
        <end position="365"/>
    </location>
</feature>
<gene>
    <name evidence="2" type="ORF">PAXRUDRAFT_33733</name>
</gene>
<dbReference type="STRING" id="930991.A0A0D0DW93"/>
<proteinExistence type="predicted"/>
<evidence type="ECO:0000313" key="3">
    <source>
        <dbReference type="Proteomes" id="UP000054538"/>
    </source>
</evidence>
<feature type="compositionally biased region" description="Polar residues" evidence="1">
    <location>
        <begin position="1"/>
        <end position="12"/>
    </location>
</feature>
<feature type="compositionally biased region" description="Acidic residues" evidence="1">
    <location>
        <begin position="55"/>
        <end position="65"/>
    </location>
</feature>
<feature type="region of interest" description="Disordered" evidence="1">
    <location>
        <begin position="1"/>
        <end position="65"/>
    </location>
</feature>
<dbReference type="EMBL" id="KN825132">
    <property type="protein sequence ID" value="KIK94061.1"/>
    <property type="molecule type" value="Genomic_DNA"/>
</dbReference>
<dbReference type="AlphaFoldDB" id="A0A0D0DW93"/>
<reference evidence="3" key="2">
    <citation type="submission" date="2015-01" db="EMBL/GenBank/DDBJ databases">
        <title>Evolutionary Origins and Diversification of the Mycorrhizal Mutualists.</title>
        <authorList>
            <consortium name="DOE Joint Genome Institute"/>
            <consortium name="Mycorrhizal Genomics Consortium"/>
            <person name="Kohler A."/>
            <person name="Kuo A."/>
            <person name="Nagy L.G."/>
            <person name="Floudas D."/>
            <person name="Copeland A."/>
            <person name="Barry K.W."/>
            <person name="Cichocki N."/>
            <person name="Veneault-Fourrey C."/>
            <person name="LaButti K."/>
            <person name="Lindquist E.A."/>
            <person name="Lipzen A."/>
            <person name="Lundell T."/>
            <person name="Morin E."/>
            <person name="Murat C."/>
            <person name="Riley R."/>
            <person name="Ohm R."/>
            <person name="Sun H."/>
            <person name="Tunlid A."/>
            <person name="Henrissat B."/>
            <person name="Grigoriev I.V."/>
            <person name="Hibbett D.S."/>
            <person name="Martin F."/>
        </authorList>
    </citation>
    <scope>NUCLEOTIDE SEQUENCE [LARGE SCALE GENOMIC DNA]</scope>
    <source>
        <strain evidence="3">Ve08.2h10</strain>
    </source>
</reference>
<feature type="compositionally biased region" description="Polar residues" evidence="1">
    <location>
        <begin position="23"/>
        <end position="35"/>
    </location>
</feature>
<keyword evidence="3" id="KW-1185">Reference proteome</keyword>
<dbReference type="Proteomes" id="UP000054538">
    <property type="component" value="Unassembled WGS sequence"/>
</dbReference>
<feature type="compositionally biased region" description="Low complexity" evidence="1">
    <location>
        <begin position="400"/>
        <end position="417"/>
    </location>
</feature>
<feature type="compositionally biased region" description="Low complexity" evidence="1">
    <location>
        <begin position="554"/>
        <end position="566"/>
    </location>
</feature>
<dbReference type="HOGENOM" id="CLU_011022_0_0_1"/>
<feature type="compositionally biased region" description="Basic and acidic residues" evidence="1">
    <location>
        <begin position="611"/>
        <end position="621"/>
    </location>
</feature>
<evidence type="ECO:0000256" key="1">
    <source>
        <dbReference type="SAM" id="MobiDB-lite"/>
    </source>
</evidence>
<dbReference type="InParanoid" id="A0A0D0DW93"/>
<feature type="region of interest" description="Disordered" evidence="1">
    <location>
        <begin position="484"/>
        <end position="521"/>
    </location>
</feature>
<feature type="region of interest" description="Disordered" evidence="1">
    <location>
        <begin position="286"/>
        <end position="309"/>
    </location>
</feature>
<sequence length="638" mass="69381">MNSAHYHQNLLSRKTHHKRFSVSRLSSDTVQTLPEYSSPPGWNGKEYDRPPDYPETADEGDADTEEQDVVYVPQHLVYPLPRRSPSRIRRRKRAPAPAADPFLDTLLERSVHALEMSNALLQSSISTQSSLSALLSPESDSDRFLEVRARNLSTRIRVNSGVHETWMDHLEEISEGVDKLFREEGRNTAACHADDSVVSRSLPTSSARDLRHRRRPSLLELNGSCSSSSHLQYFHPTRDALVAPAPRALTQYVESTADPQLIILPSTLGLRTSGSLHSADAQNDSFAHRQGAQSSQSAGPITESQSDNTTPAYHLLSNLVKQSEPLTPPPSVRLFEARVRRGSASTASTERSTKASPLSTRTVHSSPDRNRSRREASDPRSRSVAPKQLSTSPPRPIIMTPSIEELSPSSSGSTSSSDHPTGYRTVQSLRKILDGNPSSVSVGSVRRKDPRPLRAPSFLPVTPAPIPIQGTSTATASISRLLTKGRHSMSTRAPSPPAHSSLRVRSVPPTPAPSPSTLSLPDVFGNEVARAVGVMGSSAPSNASTPKRISFAELPESYSSSRPGSSKLRESKSKKSRGKKGKDNEKEEPADGWLKTWLSGGLSAGSLGVGGREEKMEERMVRGWGSRPGFGTLDDWAV</sequence>
<accession>A0A0D0DW93</accession>
<reference evidence="2 3" key="1">
    <citation type="submission" date="2014-04" db="EMBL/GenBank/DDBJ databases">
        <authorList>
            <consortium name="DOE Joint Genome Institute"/>
            <person name="Kuo A."/>
            <person name="Kohler A."/>
            <person name="Jargeat P."/>
            <person name="Nagy L.G."/>
            <person name="Floudas D."/>
            <person name="Copeland A."/>
            <person name="Barry K.W."/>
            <person name="Cichocki N."/>
            <person name="Veneault-Fourrey C."/>
            <person name="LaButti K."/>
            <person name="Lindquist E.A."/>
            <person name="Lipzen A."/>
            <person name="Lundell T."/>
            <person name="Morin E."/>
            <person name="Murat C."/>
            <person name="Sun H."/>
            <person name="Tunlid A."/>
            <person name="Henrissat B."/>
            <person name="Grigoriev I.V."/>
            <person name="Hibbett D.S."/>
            <person name="Martin F."/>
            <person name="Nordberg H.P."/>
            <person name="Cantor M.N."/>
            <person name="Hua S.X."/>
        </authorList>
    </citation>
    <scope>NUCLEOTIDE SEQUENCE [LARGE SCALE GENOMIC DNA]</scope>
    <source>
        <strain evidence="2 3">Ve08.2h10</strain>
    </source>
</reference>
<feature type="region of interest" description="Disordered" evidence="1">
    <location>
        <begin position="339"/>
        <end position="466"/>
    </location>
</feature>
<feature type="compositionally biased region" description="Basic and acidic residues" evidence="1">
    <location>
        <begin position="366"/>
        <end position="381"/>
    </location>
</feature>
<name>A0A0D0DW93_9AGAM</name>